<dbReference type="Gene3D" id="3.30.70.330">
    <property type="match status" value="1"/>
</dbReference>
<dbReference type="PANTHER" id="PTHR23003:SF62">
    <property type="entry name" value="SERINE_ARGININE (SR)-TYPE SHUTTLING MRNA BINDING PROTEIN NPL3"/>
    <property type="match status" value="1"/>
</dbReference>
<dbReference type="SMART" id="SM00360">
    <property type="entry name" value="RRM"/>
    <property type="match status" value="1"/>
</dbReference>
<evidence type="ECO:0000256" key="6">
    <source>
        <dbReference type="PROSITE-ProRule" id="PRU00176"/>
    </source>
</evidence>
<keyword evidence="5" id="KW-0539">Nucleus</keyword>
<reference evidence="9" key="1">
    <citation type="submission" date="2020-05" db="EMBL/GenBank/DDBJ databases">
        <title>Mycena genomes resolve the evolution of fungal bioluminescence.</title>
        <authorList>
            <person name="Tsai I.J."/>
        </authorList>
    </citation>
    <scope>NUCLEOTIDE SEQUENCE</scope>
    <source>
        <strain evidence="9">CCC161011</strain>
    </source>
</reference>
<accession>A0A8H6XT59</accession>
<gene>
    <name evidence="9" type="ORF">MVEN_01456900</name>
</gene>
<evidence type="ECO:0000313" key="10">
    <source>
        <dbReference type="Proteomes" id="UP000620124"/>
    </source>
</evidence>
<organism evidence="9 10">
    <name type="scientific">Mycena venus</name>
    <dbReference type="NCBI Taxonomy" id="2733690"/>
    <lineage>
        <taxon>Eukaryota</taxon>
        <taxon>Fungi</taxon>
        <taxon>Dikarya</taxon>
        <taxon>Basidiomycota</taxon>
        <taxon>Agaricomycotina</taxon>
        <taxon>Agaricomycetes</taxon>
        <taxon>Agaricomycetidae</taxon>
        <taxon>Agaricales</taxon>
        <taxon>Marasmiineae</taxon>
        <taxon>Mycenaceae</taxon>
        <taxon>Mycena</taxon>
    </lineage>
</organism>
<evidence type="ECO:0000256" key="4">
    <source>
        <dbReference type="ARBA" id="ARBA00022884"/>
    </source>
</evidence>
<comment type="caution">
    <text evidence="9">The sequence shown here is derived from an EMBL/GenBank/DDBJ whole genome shotgun (WGS) entry which is preliminary data.</text>
</comment>
<keyword evidence="2" id="KW-0507">mRNA processing</keyword>
<sequence>MAQLKSFKKGLRPKLPARPPPKRNVFKAPSPSPTSSLPDNVLVVVGPSKPKAVPPIRADQVTFAQLGKTRKTANREKMRAGLLVAAATAKKKQVKVRALQAPPSPPLLPVVAEPWVYVGNLDPEATPEDLSGHFSVCGGVQYVNIRYSNSGVPGRPQLGYRYAIVRFDTREAADAAVANLDGSHLMGSVYKLVVEADLLNLPEVQKLPEFIEIQRKEPLLVAGLPEPKAVLVPVGNSNKLLTASGMTVASPVTRTRVWKPNTGTVRKKRKAKGKSVVVGGMSFTMTTA</sequence>
<dbReference type="InterPro" id="IPR050374">
    <property type="entry name" value="RRT5_SRSF_SR"/>
</dbReference>
<comment type="subcellular location">
    <subcellularLocation>
        <location evidence="1">Nucleus</location>
    </subcellularLocation>
</comment>
<evidence type="ECO:0000256" key="3">
    <source>
        <dbReference type="ARBA" id="ARBA00022737"/>
    </source>
</evidence>
<dbReference type="OrthoDB" id="4726at2759"/>
<protein>
    <recommendedName>
        <fullName evidence="8">RRM domain-containing protein</fullName>
    </recommendedName>
</protein>
<proteinExistence type="predicted"/>
<keyword evidence="3" id="KW-0677">Repeat</keyword>
<dbReference type="EMBL" id="JACAZI010000012">
    <property type="protein sequence ID" value="KAF7347033.1"/>
    <property type="molecule type" value="Genomic_DNA"/>
</dbReference>
<evidence type="ECO:0000256" key="1">
    <source>
        <dbReference type="ARBA" id="ARBA00004123"/>
    </source>
</evidence>
<dbReference type="GO" id="GO:0006397">
    <property type="term" value="P:mRNA processing"/>
    <property type="evidence" value="ECO:0007669"/>
    <property type="project" value="UniProtKB-KW"/>
</dbReference>
<dbReference type="Proteomes" id="UP000620124">
    <property type="component" value="Unassembled WGS sequence"/>
</dbReference>
<evidence type="ECO:0000256" key="2">
    <source>
        <dbReference type="ARBA" id="ARBA00022664"/>
    </source>
</evidence>
<dbReference type="AlphaFoldDB" id="A0A8H6XT59"/>
<feature type="compositionally biased region" description="Basic residues" evidence="7">
    <location>
        <begin position="1"/>
        <end position="12"/>
    </location>
</feature>
<dbReference type="CDD" id="cd00590">
    <property type="entry name" value="RRM_SF"/>
    <property type="match status" value="1"/>
</dbReference>
<dbReference type="GO" id="GO:0005634">
    <property type="term" value="C:nucleus"/>
    <property type="evidence" value="ECO:0007669"/>
    <property type="project" value="UniProtKB-SubCell"/>
</dbReference>
<dbReference type="Pfam" id="PF00076">
    <property type="entry name" value="RRM_1"/>
    <property type="match status" value="1"/>
</dbReference>
<dbReference type="GO" id="GO:0003729">
    <property type="term" value="F:mRNA binding"/>
    <property type="evidence" value="ECO:0007669"/>
    <property type="project" value="TreeGrafter"/>
</dbReference>
<dbReference type="InterPro" id="IPR000504">
    <property type="entry name" value="RRM_dom"/>
</dbReference>
<dbReference type="PANTHER" id="PTHR23003">
    <property type="entry name" value="RNA RECOGNITION MOTIF RRM DOMAIN CONTAINING PROTEIN"/>
    <property type="match status" value="1"/>
</dbReference>
<feature type="domain" description="RRM" evidence="8">
    <location>
        <begin position="114"/>
        <end position="197"/>
    </location>
</feature>
<keyword evidence="4 6" id="KW-0694">RNA-binding</keyword>
<dbReference type="InterPro" id="IPR035979">
    <property type="entry name" value="RBD_domain_sf"/>
</dbReference>
<keyword evidence="10" id="KW-1185">Reference proteome</keyword>
<dbReference type="SUPFAM" id="SSF54928">
    <property type="entry name" value="RNA-binding domain, RBD"/>
    <property type="match status" value="1"/>
</dbReference>
<dbReference type="GO" id="GO:0005737">
    <property type="term" value="C:cytoplasm"/>
    <property type="evidence" value="ECO:0007669"/>
    <property type="project" value="TreeGrafter"/>
</dbReference>
<evidence type="ECO:0000259" key="8">
    <source>
        <dbReference type="PROSITE" id="PS50102"/>
    </source>
</evidence>
<evidence type="ECO:0000313" key="9">
    <source>
        <dbReference type="EMBL" id="KAF7347033.1"/>
    </source>
</evidence>
<evidence type="ECO:0000256" key="5">
    <source>
        <dbReference type="ARBA" id="ARBA00023242"/>
    </source>
</evidence>
<feature type="region of interest" description="Disordered" evidence="7">
    <location>
        <begin position="1"/>
        <end position="39"/>
    </location>
</feature>
<dbReference type="PROSITE" id="PS50102">
    <property type="entry name" value="RRM"/>
    <property type="match status" value="1"/>
</dbReference>
<name>A0A8H6XT59_9AGAR</name>
<dbReference type="InterPro" id="IPR012677">
    <property type="entry name" value="Nucleotide-bd_a/b_plait_sf"/>
</dbReference>
<evidence type="ECO:0000256" key="7">
    <source>
        <dbReference type="SAM" id="MobiDB-lite"/>
    </source>
</evidence>